<dbReference type="CDD" id="cd14733">
    <property type="entry name" value="BACK"/>
    <property type="match status" value="1"/>
</dbReference>
<dbReference type="Pfam" id="PF00651">
    <property type="entry name" value="BTB"/>
    <property type="match status" value="1"/>
</dbReference>
<dbReference type="InterPro" id="IPR051568">
    <property type="entry name" value="LZTR1/Attractin"/>
</dbReference>
<dbReference type="CDD" id="cd18186">
    <property type="entry name" value="BTB_POZ_ZBTB_KLHL-like"/>
    <property type="match status" value="1"/>
</dbReference>
<evidence type="ECO:0000259" key="4">
    <source>
        <dbReference type="PROSITE" id="PS50097"/>
    </source>
</evidence>
<protein>
    <submittedName>
        <fullName evidence="5">ARAD1B04510p</fullName>
    </submittedName>
</protein>
<dbReference type="PROSITE" id="PS50097">
    <property type="entry name" value="BTB"/>
    <property type="match status" value="1"/>
</dbReference>
<dbReference type="InterPro" id="IPR000210">
    <property type="entry name" value="BTB/POZ_dom"/>
</dbReference>
<dbReference type="InterPro" id="IPR011333">
    <property type="entry name" value="SKP1/BTB/POZ_sf"/>
</dbReference>
<reference evidence="5" key="2">
    <citation type="submission" date="2014-06" db="EMBL/GenBank/DDBJ databases">
        <title>The complete genome of Blastobotrys (Arxula) adeninivorans LS3 - a yeast of biotechnological interest.</title>
        <authorList>
            <person name="Kunze G."/>
            <person name="Gaillardin C."/>
            <person name="Czernicka M."/>
            <person name="Durrens P."/>
            <person name="Martin T."/>
            <person name="Boer E."/>
            <person name="Gabaldon T."/>
            <person name="Cruz J."/>
            <person name="Talla E."/>
            <person name="Marck C."/>
            <person name="Goffeau A."/>
            <person name="Barbe V."/>
            <person name="Baret P."/>
            <person name="Baronian K."/>
            <person name="Beier S."/>
            <person name="Bleykasten C."/>
            <person name="Bode R."/>
            <person name="Casaregola S."/>
            <person name="Despons L."/>
            <person name="Fairhead C."/>
            <person name="Giersberg M."/>
            <person name="Gierski P."/>
            <person name="Hahnel U."/>
            <person name="Hartmann A."/>
            <person name="Jankowska D."/>
            <person name="Jubin C."/>
            <person name="Jung P."/>
            <person name="Lafontaine I."/>
            <person name="Leh-Louis V."/>
            <person name="Lemaire M."/>
            <person name="Marcet-Houben M."/>
            <person name="Mascher M."/>
            <person name="Morel G."/>
            <person name="Richard G.-F."/>
            <person name="Riechen J."/>
            <person name="Sacerdot C."/>
            <person name="Sarkar A."/>
            <person name="Savel G."/>
            <person name="Schacherer J."/>
            <person name="Sherman D."/>
            <person name="Straub M.-L."/>
            <person name="Stein N."/>
            <person name="Thierry A."/>
            <person name="Trautwein-Schult A."/>
            <person name="Westhof E."/>
            <person name="Worch S."/>
            <person name="Dujon B."/>
            <person name="Souciet J.-L."/>
            <person name="Wincker P."/>
            <person name="Scholz U."/>
            <person name="Neuveglise N."/>
        </authorList>
    </citation>
    <scope>NUCLEOTIDE SEQUENCE</scope>
    <source>
        <strain evidence="5">LS3</strain>
    </source>
</reference>
<dbReference type="Pfam" id="PF24681">
    <property type="entry name" value="Kelch_KLHDC2_KLHL20_DRC7"/>
    <property type="match status" value="1"/>
</dbReference>
<accession>A0A060T4M2</accession>
<reference evidence="5" key="1">
    <citation type="submission" date="2014-02" db="EMBL/GenBank/DDBJ databases">
        <authorList>
            <person name="Genoscope - CEA"/>
        </authorList>
    </citation>
    <scope>NUCLEOTIDE SEQUENCE</scope>
    <source>
        <strain evidence="5">LS3</strain>
    </source>
</reference>
<feature type="region of interest" description="Disordered" evidence="3">
    <location>
        <begin position="1"/>
        <end position="25"/>
    </location>
</feature>
<name>A0A060T4M2_BLAAD</name>
<dbReference type="GO" id="GO:0005794">
    <property type="term" value="C:Golgi apparatus"/>
    <property type="evidence" value="ECO:0007669"/>
    <property type="project" value="TreeGrafter"/>
</dbReference>
<evidence type="ECO:0000256" key="3">
    <source>
        <dbReference type="SAM" id="MobiDB-lite"/>
    </source>
</evidence>
<dbReference type="SMART" id="SM00225">
    <property type="entry name" value="BTB"/>
    <property type="match status" value="1"/>
</dbReference>
<sequence>MEGSLVLEPVHPARPTGTVGAGVSDRASPHTIMEAKGSLPPVLINSSFTLCGDKLVLYGGFHKYTDEVNNAVMMLDMKTVTWTMVPQTFPKPRFGHSAVAKEDKLYIFGGEDEEGFCNSFYEYSLSEDQWVDKQAPESEDLRVEPRSRHAACLAEDGGRMYISGGITIVEEGGVSDKQVHNDLYWYDFDSEEWGPRLDFVQRFDHTITTHNNKVWAFGGFSAEIVRVDQVAWLNLDTFSIGTVQITHSIPAAISTDLRQGNHFYGPGSAGTVINATTPALLPVRSSISRLDLDSLNVTYLARDCAEMFEGYEWFHMAVIHSHLVFVGRELEGDDEERITHILSIDLSEMGYIDHTGPDSPLHDGSSPNTTADSTSFGDQLEGQPSSVGGDLYRFYLSGELCDFEITAIDPATNTTSSPIKVHKMVLAARWPHFRRALASGMSEAHTGCMHIAEPLPWVQKLIEFMYRDTIEGCNTDQATGLLALSNMYELGRLRKQCLELIAIKGITMDDCLVIWERAWIANEPLLRRNAALFILNNWGHIVRSPQFAALSKNSIIELCMEAGPKAVVHSPNKPGYDSESDHWDDDDPMEQ</sequence>
<gene>
    <name evidence="5" type="ORF">GNLVRS02_ARAD1B04510g</name>
</gene>
<proteinExistence type="predicted"/>
<dbReference type="InterPro" id="IPR015915">
    <property type="entry name" value="Kelch-typ_b-propeller"/>
</dbReference>
<dbReference type="InterPro" id="IPR006652">
    <property type="entry name" value="Kelch_1"/>
</dbReference>
<feature type="region of interest" description="Disordered" evidence="3">
    <location>
        <begin position="355"/>
        <end position="382"/>
    </location>
</feature>
<dbReference type="PANTHER" id="PTHR46376">
    <property type="entry name" value="LEUCINE-ZIPPER-LIKE TRANSCRIPTIONAL REGULATOR 1"/>
    <property type="match status" value="1"/>
</dbReference>
<keyword evidence="2" id="KW-0677">Repeat</keyword>
<evidence type="ECO:0000256" key="2">
    <source>
        <dbReference type="ARBA" id="ARBA00022737"/>
    </source>
</evidence>
<dbReference type="PhylomeDB" id="A0A060T4M2"/>
<dbReference type="EMBL" id="HG937692">
    <property type="protein sequence ID" value="CDP36065.1"/>
    <property type="molecule type" value="Genomic_DNA"/>
</dbReference>
<evidence type="ECO:0000256" key="1">
    <source>
        <dbReference type="ARBA" id="ARBA00022441"/>
    </source>
</evidence>
<keyword evidence="1" id="KW-0880">Kelch repeat</keyword>
<organism evidence="5">
    <name type="scientific">Blastobotrys adeninivorans</name>
    <name type="common">Yeast</name>
    <name type="synonym">Arxula adeninivorans</name>
    <dbReference type="NCBI Taxonomy" id="409370"/>
    <lineage>
        <taxon>Eukaryota</taxon>
        <taxon>Fungi</taxon>
        <taxon>Dikarya</taxon>
        <taxon>Ascomycota</taxon>
        <taxon>Saccharomycotina</taxon>
        <taxon>Dipodascomycetes</taxon>
        <taxon>Dipodascales</taxon>
        <taxon>Trichomonascaceae</taxon>
        <taxon>Blastobotrys</taxon>
    </lineage>
</organism>
<feature type="domain" description="BTB" evidence="4">
    <location>
        <begin position="401"/>
        <end position="471"/>
    </location>
</feature>
<dbReference type="PANTHER" id="PTHR46376:SF1">
    <property type="entry name" value="LEUCINE-ZIPPER-LIKE TRANSCRIPTIONAL REGULATOR 1"/>
    <property type="match status" value="1"/>
</dbReference>
<evidence type="ECO:0000313" key="5">
    <source>
        <dbReference type="EMBL" id="CDP36065.1"/>
    </source>
</evidence>
<dbReference type="SUPFAM" id="SSF54695">
    <property type="entry name" value="POZ domain"/>
    <property type="match status" value="1"/>
</dbReference>
<feature type="compositionally biased region" description="Acidic residues" evidence="3">
    <location>
        <begin position="582"/>
        <end position="591"/>
    </location>
</feature>
<dbReference type="AlphaFoldDB" id="A0A060T4M2"/>
<dbReference type="SUPFAM" id="SSF117281">
    <property type="entry name" value="Kelch motif"/>
    <property type="match status" value="1"/>
</dbReference>
<dbReference type="Gene3D" id="2.120.10.80">
    <property type="entry name" value="Kelch-type beta propeller"/>
    <property type="match status" value="1"/>
</dbReference>
<feature type="region of interest" description="Disordered" evidence="3">
    <location>
        <begin position="569"/>
        <end position="591"/>
    </location>
</feature>
<dbReference type="Gene3D" id="3.30.710.10">
    <property type="entry name" value="Potassium Channel Kv1.1, Chain A"/>
    <property type="match status" value="1"/>
</dbReference>
<dbReference type="SMART" id="SM00612">
    <property type="entry name" value="Kelch"/>
    <property type="match status" value="3"/>
</dbReference>
<feature type="compositionally biased region" description="Polar residues" evidence="3">
    <location>
        <begin position="365"/>
        <end position="382"/>
    </location>
</feature>